<organism evidence="3 4">
    <name type="scientific">Trichonephila inaurata madagascariensis</name>
    <dbReference type="NCBI Taxonomy" id="2747483"/>
    <lineage>
        <taxon>Eukaryota</taxon>
        <taxon>Metazoa</taxon>
        <taxon>Ecdysozoa</taxon>
        <taxon>Arthropoda</taxon>
        <taxon>Chelicerata</taxon>
        <taxon>Arachnida</taxon>
        <taxon>Araneae</taxon>
        <taxon>Araneomorphae</taxon>
        <taxon>Entelegynae</taxon>
        <taxon>Araneoidea</taxon>
        <taxon>Nephilidae</taxon>
        <taxon>Trichonephila</taxon>
        <taxon>Trichonephila inaurata</taxon>
    </lineage>
</organism>
<protein>
    <submittedName>
        <fullName evidence="3">Uncharacterized protein</fullName>
    </submittedName>
</protein>
<evidence type="ECO:0000256" key="2">
    <source>
        <dbReference type="SAM" id="MobiDB-lite"/>
    </source>
</evidence>
<keyword evidence="1" id="KW-0175">Coiled coil</keyword>
<dbReference type="EMBL" id="BMAV01021775">
    <property type="protein sequence ID" value="GFY76095.1"/>
    <property type="molecule type" value="Genomic_DNA"/>
</dbReference>
<dbReference type="AlphaFoldDB" id="A0A8X6YS90"/>
<feature type="compositionally biased region" description="Polar residues" evidence="2">
    <location>
        <begin position="286"/>
        <end position="305"/>
    </location>
</feature>
<evidence type="ECO:0000313" key="4">
    <source>
        <dbReference type="Proteomes" id="UP000886998"/>
    </source>
</evidence>
<gene>
    <name evidence="3" type="ORF">TNIN_195431</name>
</gene>
<dbReference type="OrthoDB" id="10549350at2759"/>
<evidence type="ECO:0000313" key="3">
    <source>
        <dbReference type="EMBL" id="GFY76095.1"/>
    </source>
</evidence>
<name>A0A8X6YS90_9ARAC</name>
<sequence>MGYKNCRLKILENELHFIICRNGTDRYPSVNSNSSFSPEASYYLYLSCLATKYNIRVLYSVPHEIFSVHIWKFKFGDLKKEGKIITHEFQNPFKNDNKEKFKIQFQVRRPTRNSFSVIKRRYYIEPPSDKYYPHSQFQHTQVKRLNDDNEIQNDIEESERAKVRAEQEILKELTKARLTSEAKLLDRILHSRNNTYKKHDSNGLNKRKTRYRMFKHKKFTPFKNKAFARKKLLVEDSPFGSIDEKKAGTDHFHENPVSQNEKNHTRNFKQSFPHKLERERQKYSKMEQNSNIQNDTTILYDTSDN</sequence>
<feature type="region of interest" description="Disordered" evidence="2">
    <location>
        <begin position="244"/>
        <end position="271"/>
    </location>
</feature>
<feature type="coiled-coil region" evidence="1">
    <location>
        <begin position="148"/>
        <end position="175"/>
    </location>
</feature>
<feature type="region of interest" description="Disordered" evidence="2">
    <location>
        <begin position="283"/>
        <end position="305"/>
    </location>
</feature>
<comment type="caution">
    <text evidence="3">The sequence shown here is derived from an EMBL/GenBank/DDBJ whole genome shotgun (WGS) entry which is preliminary data.</text>
</comment>
<evidence type="ECO:0000256" key="1">
    <source>
        <dbReference type="SAM" id="Coils"/>
    </source>
</evidence>
<feature type="compositionally biased region" description="Basic and acidic residues" evidence="2">
    <location>
        <begin position="244"/>
        <end position="254"/>
    </location>
</feature>
<reference evidence="3" key="1">
    <citation type="submission" date="2020-08" db="EMBL/GenBank/DDBJ databases">
        <title>Multicomponent nature underlies the extraordinary mechanical properties of spider dragline silk.</title>
        <authorList>
            <person name="Kono N."/>
            <person name="Nakamura H."/>
            <person name="Mori M."/>
            <person name="Yoshida Y."/>
            <person name="Ohtoshi R."/>
            <person name="Malay A.D."/>
            <person name="Moran D.A.P."/>
            <person name="Tomita M."/>
            <person name="Numata K."/>
            <person name="Arakawa K."/>
        </authorList>
    </citation>
    <scope>NUCLEOTIDE SEQUENCE</scope>
</reference>
<keyword evidence="4" id="KW-1185">Reference proteome</keyword>
<proteinExistence type="predicted"/>
<dbReference type="Proteomes" id="UP000886998">
    <property type="component" value="Unassembled WGS sequence"/>
</dbReference>
<accession>A0A8X6YS90</accession>